<dbReference type="NCBIfam" id="NF037970">
    <property type="entry name" value="vanZ_1"/>
    <property type="match status" value="1"/>
</dbReference>
<dbReference type="EMBL" id="SEZJ01000008">
    <property type="protein sequence ID" value="RYU46118.1"/>
    <property type="molecule type" value="Genomic_DNA"/>
</dbReference>
<reference evidence="2 3" key="1">
    <citation type="submission" date="2019-02" db="EMBL/GenBank/DDBJ databases">
        <title>Genome sequences of Aliivibrio finisterrensis strains from farmed Atlantic salmon.</title>
        <authorList>
            <person name="Bowman J.P."/>
        </authorList>
    </citation>
    <scope>NUCLEOTIDE SEQUENCE [LARGE SCALE GENOMIC DNA]</scope>
    <source>
        <strain evidence="2 3">A32</strain>
    </source>
</reference>
<evidence type="ECO:0000313" key="3">
    <source>
        <dbReference type="Proteomes" id="UP000293465"/>
    </source>
</evidence>
<feature type="transmembrane region" description="Helical" evidence="1">
    <location>
        <begin position="105"/>
        <end position="122"/>
    </location>
</feature>
<comment type="caution">
    <text evidence="2">The sequence shown here is derived from an EMBL/GenBank/DDBJ whole genome shotgun (WGS) entry which is preliminary data.</text>
</comment>
<name>A0A4Q5KIV0_9GAMM</name>
<keyword evidence="1" id="KW-0812">Transmembrane</keyword>
<dbReference type="RefSeq" id="WP_130087405.1">
    <property type="nucleotide sequence ID" value="NZ_SEZJ01000008.1"/>
</dbReference>
<accession>A0A4Q5KIV0</accession>
<evidence type="ECO:0000256" key="1">
    <source>
        <dbReference type="SAM" id="Phobius"/>
    </source>
</evidence>
<proteinExistence type="predicted"/>
<sequence length="131" mass="14556">MGKIAKMPFTILIASVLLFGSASIFKSSGILGNEIRTVEIAIHGAIYLHLFASLLLGIFCRLATKQNLCLALPPTTIFVLLLVILDESIQFFIPSRQFSWLDMQVNVFGVLLGTYFTNAVLWHNSKRKALL</sequence>
<dbReference type="AlphaFoldDB" id="A0A4Q5KIV0"/>
<organism evidence="2 3">
    <name type="scientific">Aliivibrio finisterrensis</name>
    <dbReference type="NCBI Taxonomy" id="511998"/>
    <lineage>
        <taxon>Bacteria</taxon>
        <taxon>Pseudomonadati</taxon>
        <taxon>Pseudomonadota</taxon>
        <taxon>Gammaproteobacteria</taxon>
        <taxon>Vibrionales</taxon>
        <taxon>Vibrionaceae</taxon>
        <taxon>Aliivibrio</taxon>
    </lineage>
</organism>
<keyword evidence="1" id="KW-0472">Membrane</keyword>
<feature type="transmembrane region" description="Helical" evidence="1">
    <location>
        <begin position="40"/>
        <end position="60"/>
    </location>
</feature>
<dbReference type="GeneID" id="56275510"/>
<feature type="transmembrane region" description="Helical" evidence="1">
    <location>
        <begin position="67"/>
        <end position="85"/>
    </location>
</feature>
<gene>
    <name evidence="2" type="ORF">ERW49_10640</name>
</gene>
<protein>
    <submittedName>
        <fullName evidence="2">Uncharacterized protein</fullName>
    </submittedName>
</protein>
<evidence type="ECO:0000313" key="2">
    <source>
        <dbReference type="EMBL" id="RYU46118.1"/>
    </source>
</evidence>
<dbReference type="OrthoDB" id="5917615at2"/>
<keyword evidence="1" id="KW-1133">Transmembrane helix</keyword>
<dbReference type="Proteomes" id="UP000293465">
    <property type="component" value="Unassembled WGS sequence"/>
</dbReference>